<feature type="transmembrane region" description="Helical" evidence="8">
    <location>
        <begin position="85"/>
        <end position="101"/>
    </location>
</feature>
<feature type="transmembrane region" description="Helical" evidence="8">
    <location>
        <begin position="12"/>
        <end position="33"/>
    </location>
</feature>
<feature type="transmembrane region" description="Helical" evidence="8">
    <location>
        <begin position="137"/>
        <end position="162"/>
    </location>
</feature>
<sequence>MENTKRIIFTKPFTIALGIVIILAIASVFTGAYDIFKEGNSFEMVFITRIPRTLALMLSAVAMSLSGIVMQLISQNKLVEPTTTGTIEWAGLGLVLVYILIPKPSLLQRMTGAIIASFIGSMVFFYLLRNIKLKSSLFVPIVGIMLGAVVSAISTFIGLEFNMTQVIEVWFQGSFAPVQRGRYEYLFFIIIITIAIYMYADKLTIAGLGEDISTNLGLNYNQIILRANILVALACGIVSAVIGNIPFLGLIVPNIVSLYRGDNLRENIPWVCLASMIVMLAADIISRTIIAPFELPVSLILGSAGSIIFIIILLNMRRFKI</sequence>
<evidence type="ECO:0000256" key="3">
    <source>
        <dbReference type="ARBA" id="ARBA00022448"/>
    </source>
</evidence>
<dbReference type="Pfam" id="PF01032">
    <property type="entry name" value="FecCD"/>
    <property type="match status" value="1"/>
</dbReference>
<keyword evidence="3" id="KW-0813">Transport</keyword>
<dbReference type="PANTHER" id="PTHR30472">
    <property type="entry name" value="FERRIC ENTEROBACTIN TRANSPORT SYSTEM PERMEASE PROTEIN"/>
    <property type="match status" value="1"/>
</dbReference>
<name>A0ABW9M712_9FIRM</name>
<dbReference type="PANTHER" id="PTHR30472:SF27">
    <property type="entry name" value="PETROBACTIN IMPORT SYSTEM PERMEASE PROTEIN YCLN"/>
    <property type="match status" value="1"/>
</dbReference>
<feature type="transmembrane region" description="Helical" evidence="8">
    <location>
        <begin position="229"/>
        <end position="256"/>
    </location>
</feature>
<evidence type="ECO:0000256" key="1">
    <source>
        <dbReference type="ARBA" id="ARBA00004651"/>
    </source>
</evidence>
<comment type="caution">
    <text evidence="9">The sequence shown here is derived from an EMBL/GenBank/DDBJ whole genome shotgun (WGS) entry which is preliminary data.</text>
</comment>
<dbReference type="RefSeq" id="WP_410030849.1">
    <property type="nucleotide sequence ID" value="NZ_JBGMEI010000002.1"/>
</dbReference>
<feature type="transmembrane region" description="Helical" evidence="8">
    <location>
        <begin position="54"/>
        <end position="73"/>
    </location>
</feature>
<keyword evidence="7 8" id="KW-0472">Membrane</keyword>
<feature type="transmembrane region" description="Helical" evidence="8">
    <location>
        <begin position="268"/>
        <end position="290"/>
    </location>
</feature>
<evidence type="ECO:0000256" key="2">
    <source>
        <dbReference type="ARBA" id="ARBA00007935"/>
    </source>
</evidence>
<accession>A0ABW9M712</accession>
<dbReference type="Proteomes" id="UP001637996">
    <property type="component" value="Unassembled WGS sequence"/>
</dbReference>
<keyword evidence="6 8" id="KW-1133">Transmembrane helix</keyword>
<dbReference type="CDD" id="cd06550">
    <property type="entry name" value="TM_ABC_iron-siderophores_like"/>
    <property type="match status" value="1"/>
</dbReference>
<reference evidence="9 10" key="1">
    <citation type="journal article" date="2025" name="Anaerobe">
        <title>Description of Anaerococcus kampingiae sp. nov., Anaerococcus groningensis sp. nov., Anaerococcus martiniensis sp. nov., and Anaerococcus cruorum sp. nov., isolated from human clinical specimens.</title>
        <authorList>
            <person name="Boiten K.E."/>
            <person name="Meijer J."/>
            <person name="van Wezel E.M."/>
            <person name="Veloo A.C.M."/>
        </authorList>
    </citation>
    <scope>NUCLEOTIDE SEQUENCE [LARGE SCALE GENOMIC DNA]</scope>
    <source>
        <strain evidence="9 10">ENR0831</strain>
    </source>
</reference>
<evidence type="ECO:0000256" key="5">
    <source>
        <dbReference type="ARBA" id="ARBA00022692"/>
    </source>
</evidence>
<comment type="subcellular location">
    <subcellularLocation>
        <location evidence="1">Cell membrane</location>
        <topology evidence="1">Multi-pass membrane protein</topology>
    </subcellularLocation>
</comment>
<evidence type="ECO:0000313" key="9">
    <source>
        <dbReference type="EMBL" id="MFO3665133.1"/>
    </source>
</evidence>
<feature type="transmembrane region" description="Helical" evidence="8">
    <location>
        <begin position="183"/>
        <end position="200"/>
    </location>
</feature>
<gene>
    <name evidence="9" type="ORF">ACCQ41_02550</name>
</gene>
<comment type="similarity">
    <text evidence="2">Belongs to the binding-protein-dependent transport system permease family. FecCD subfamily.</text>
</comment>
<dbReference type="SUPFAM" id="SSF81345">
    <property type="entry name" value="ABC transporter involved in vitamin B12 uptake, BtuC"/>
    <property type="match status" value="1"/>
</dbReference>
<evidence type="ECO:0000313" key="10">
    <source>
        <dbReference type="Proteomes" id="UP001637996"/>
    </source>
</evidence>
<organism evidence="9 10">
    <name type="scientific">Anaerococcus martiniensis</name>
    <dbReference type="NCBI Taxonomy" id="3115615"/>
    <lineage>
        <taxon>Bacteria</taxon>
        <taxon>Bacillati</taxon>
        <taxon>Bacillota</taxon>
        <taxon>Tissierellia</taxon>
        <taxon>Tissierellales</taxon>
        <taxon>Peptoniphilaceae</taxon>
        <taxon>Anaerococcus</taxon>
    </lineage>
</organism>
<keyword evidence="5 8" id="KW-0812">Transmembrane</keyword>
<proteinExistence type="inferred from homology"/>
<dbReference type="InterPro" id="IPR037294">
    <property type="entry name" value="ABC_BtuC-like"/>
</dbReference>
<feature type="transmembrane region" description="Helical" evidence="8">
    <location>
        <begin position="113"/>
        <end position="131"/>
    </location>
</feature>
<dbReference type="Gene3D" id="1.10.3470.10">
    <property type="entry name" value="ABC transporter involved in vitamin B12 uptake, BtuC"/>
    <property type="match status" value="1"/>
</dbReference>
<dbReference type="InterPro" id="IPR000522">
    <property type="entry name" value="ABC_transptr_permease_BtuC"/>
</dbReference>
<dbReference type="EMBL" id="JBGMEI010000002">
    <property type="protein sequence ID" value="MFO3665133.1"/>
    <property type="molecule type" value="Genomic_DNA"/>
</dbReference>
<evidence type="ECO:0000256" key="7">
    <source>
        <dbReference type="ARBA" id="ARBA00023136"/>
    </source>
</evidence>
<protein>
    <submittedName>
        <fullName evidence="9">ABC transporter permease</fullName>
    </submittedName>
</protein>
<keyword evidence="4" id="KW-1003">Cell membrane</keyword>
<evidence type="ECO:0000256" key="6">
    <source>
        <dbReference type="ARBA" id="ARBA00022989"/>
    </source>
</evidence>
<keyword evidence="10" id="KW-1185">Reference proteome</keyword>
<evidence type="ECO:0000256" key="8">
    <source>
        <dbReference type="SAM" id="Phobius"/>
    </source>
</evidence>
<evidence type="ECO:0000256" key="4">
    <source>
        <dbReference type="ARBA" id="ARBA00022475"/>
    </source>
</evidence>
<feature type="transmembrane region" description="Helical" evidence="8">
    <location>
        <begin position="296"/>
        <end position="316"/>
    </location>
</feature>